<accession>A0ABQ0M549</accession>
<evidence type="ECO:0000313" key="2">
    <source>
        <dbReference type="Proteomes" id="UP000815677"/>
    </source>
</evidence>
<reference evidence="1" key="1">
    <citation type="submission" date="2014-09" db="EMBL/GenBank/DDBJ databases">
        <title>Genome sequence of the luminous mushroom Mycena chlorophos for searching fungal bioluminescence genes.</title>
        <authorList>
            <person name="Tanaka Y."/>
            <person name="Kasuga D."/>
            <person name="Oba Y."/>
            <person name="Hase S."/>
            <person name="Sato K."/>
            <person name="Oba Y."/>
            <person name="Sakakibara Y."/>
        </authorList>
    </citation>
    <scope>NUCLEOTIDE SEQUENCE</scope>
</reference>
<protein>
    <submittedName>
        <fullName evidence="1">Uncharacterized protein</fullName>
    </submittedName>
</protein>
<name>A0ABQ0M549_MYCCL</name>
<gene>
    <name evidence="1" type="ORF">MCHLO_14789</name>
</gene>
<dbReference type="EMBL" id="DF849638">
    <property type="protein sequence ID" value="GAT58347.1"/>
    <property type="molecule type" value="Genomic_DNA"/>
</dbReference>
<organism evidence="1 2">
    <name type="scientific">Mycena chlorophos</name>
    <name type="common">Agaric fungus</name>
    <name type="synonym">Agaricus chlorophos</name>
    <dbReference type="NCBI Taxonomy" id="658473"/>
    <lineage>
        <taxon>Eukaryota</taxon>
        <taxon>Fungi</taxon>
        <taxon>Dikarya</taxon>
        <taxon>Basidiomycota</taxon>
        <taxon>Agaricomycotina</taxon>
        <taxon>Agaricomycetes</taxon>
        <taxon>Agaricomycetidae</taxon>
        <taxon>Agaricales</taxon>
        <taxon>Marasmiineae</taxon>
        <taxon>Mycenaceae</taxon>
        <taxon>Mycena</taxon>
    </lineage>
</organism>
<proteinExistence type="predicted"/>
<evidence type="ECO:0000313" key="1">
    <source>
        <dbReference type="EMBL" id="GAT58347.1"/>
    </source>
</evidence>
<keyword evidence="2" id="KW-1185">Reference proteome</keyword>
<sequence length="131" mass="14044">MLLRVADGARRFVLSRTTFPERRNPQPDHVPYPTLPAGIFAQTGATLPAAPSCGLAVRLVPSTSCSPEFPRLASFAPLPSLKLHASVGREYPLRPHFAGPSSTRKKSSCRALLGTGTEYLGGRPARAHQTV</sequence>
<dbReference type="Proteomes" id="UP000815677">
    <property type="component" value="Unassembled WGS sequence"/>
</dbReference>